<dbReference type="AlphaFoldDB" id="A0A7I8KB11"/>
<accession>A0A7I8KB11</accession>
<name>A0A7I8KB11_SPIIN</name>
<dbReference type="OrthoDB" id="1932454at2759"/>
<reference evidence="1" key="1">
    <citation type="submission" date="2020-02" db="EMBL/GenBank/DDBJ databases">
        <authorList>
            <person name="Scholz U."/>
            <person name="Mascher M."/>
            <person name="Fiebig A."/>
        </authorList>
    </citation>
    <scope>NUCLEOTIDE SEQUENCE</scope>
</reference>
<keyword evidence="2" id="KW-1185">Reference proteome</keyword>
<organism evidence="1 2">
    <name type="scientific">Spirodela intermedia</name>
    <name type="common">Intermediate duckweed</name>
    <dbReference type="NCBI Taxonomy" id="51605"/>
    <lineage>
        <taxon>Eukaryota</taxon>
        <taxon>Viridiplantae</taxon>
        <taxon>Streptophyta</taxon>
        <taxon>Embryophyta</taxon>
        <taxon>Tracheophyta</taxon>
        <taxon>Spermatophyta</taxon>
        <taxon>Magnoliopsida</taxon>
        <taxon>Liliopsida</taxon>
        <taxon>Araceae</taxon>
        <taxon>Lemnoideae</taxon>
        <taxon>Spirodela</taxon>
    </lineage>
</organism>
<dbReference type="EMBL" id="LR746267">
    <property type="protein sequence ID" value="CAA7394871.1"/>
    <property type="molecule type" value="Genomic_DNA"/>
</dbReference>
<gene>
    <name evidence="1" type="ORF">SI8410_04005532</name>
</gene>
<sequence length="88" mass="9684">MRRFAAGTAAGWALHRMNETLDNGLPQGLRIEAVKEGEEPVSFGPSAVLAHYGRGWSLQTITEEGRHGEEALWNGGPTLLKILIVLWF</sequence>
<proteinExistence type="predicted"/>
<dbReference type="PANTHER" id="PTHR36396:SF1">
    <property type="entry name" value="MALTASE-GLUCOAMYLASE, INTESTINAL PROTEIN"/>
    <property type="match status" value="1"/>
</dbReference>
<dbReference type="PANTHER" id="PTHR36396">
    <property type="entry name" value="MALTASE-GLUCOAMYLASE, INTESTINAL PROTEIN"/>
    <property type="match status" value="1"/>
</dbReference>
<protein>
    <submittedName>
        <fullName evidence="1">Uncharacterized protein</fullName>
    </submittedName>
</protein>
<dbReference type="Proteomes" id="UP000663760">
    <property type="component" value="Chromosome 4"/>
</dbReference>
<evidence type="ECO:0000313" key="2">
    <source>
        <dbReference type="Proteomes" id="UP000663760"/>
    </source>
</evidence>
<evidence type="ECO:0000313" key="1">
    <source>
        <dbReference type="EMBL" id="CAA7394871.1"/>
    </source>
</evidence>